<proteinExistence type="predicted"/>
<protein>
    <submittedName>
        <fullName evidence="1">Uncharacterized protein</fullName>
    </submittedName>
</protein>
<dbReference type="EMBL" id="VSSQ01114869">
    <property type="protein sequence ID" value="MPN50564.1"/>
    <property type="molecule type" value="Genomic_DNA"/>
</dbReference>
<comment type="caution">
    <text evidence="1">The sequence shown here is derived from an EMBL/GenBank/DDBJ whole genome shotgun (WGS) entry which is preliminary data.</text>
</comment>
<dbReference type="AlphaFoldDB" id="A0A645IQD5"/>
<name>A0A645IQD5_9ZZZZ</name>
<accession>A0A645IQD5</accession>
<sequence length="97" mass="11248">MVQDTLIIKIGNCFPTDINYCQSNCKAEDKCPNHKNLSMLLLFGILSIEMDRMMIHGKQREQVVITLKDSLCLRVMDYLSYGKFFKIATKLHNFLCI</sequence>
<reference evidence="1" key="1">
    <citation type="submission" date="2019-08" db="EMBL/GenBank/DDBJ databases">
        <authorList>
            <person name="Kucharzyk K."/>
            <person name="Murdoch R.W."/>
            <person name="Higgins S."/>
            <person name="Loffler F."/>
        </authorList>
    </citation>
    <scope>NUCLEOTIDE SEQUENCE</scope>
</reference>
<organism evidence="1">
    <name type="scientific">bioreactor metagenome</name>
    <dbReference type="NCBI Taxonomy" id="1076179"/>
    <lineage>
        <taxon>unclassified sequences</taxon>
        <taxon>metagenomes</taxon>
        <taxon>ecological metagenomes</taxon>
    </lineage>
</organism>
<gene>
    <name evidence="1" type="ORF">SDC9_198191</name>
</gene>
<evidence type="ECO:0000313" key="1">
    <source>
        <dbReference type="EMBL" id="MPN50564.1"/>
    </source>
</evidence>